<protein>
    <submittedName>
        <fullName evidence="11">Acyl-CoA dehydrogenase family protein</fullName>
        <ecNumber evidence="11">1.-.-.-</ecNumber>
    </submittedName>
</protein>
<name>A0ABW3NEQ7_9BACI</name>
<dbReference type="Pfam" id="PF00441">
    <property type="entry name" value="Acyl-CoA_dh_1"/>
    <property type="match status" value="1"/>
</dbReference>
<evidence type="ECO:0000313" key="12">
    <source>
        <dbReference type="Proteomes" id="UP001597041"/>
    </source>
</evidence>
<evidence type="ECO:0000256" key="5">
    <source>
        <dbReference type="ARBA" id="ARBA00023002"/>
    </source>
</evidence>
<dbReference type="GO" id="GO:0016491">
    <property type="term" value="F:oxidoreductase activity"/>
    <property type="evidence" value="ECO:0007669"/>
    <property type="project" value="UniProtKB-KW"/>
</dbReference>
<evidence type="ECO:0000256" key="4">
    <source>
        <dbReference type="ARBA" id="ARBA00022827"/>
    </source>
</evidence>
<dbReference type="Pfam" id="PF02771">
    <property type="entry name" value="Acyl-CoA_dh_N"/>
    <property type="match status" value="1"/>
</dbReference>
<dbReference type="PANTHER" id="PTHR43884:SF25">
    <property type="entry name" value="ACYL-COA DEHYDROGENASE YDBM-RELATED"/>
    <property type="match status" value="1"/>
</dbReference>
<gene>
    <name evidence="11" type="ORF">ACFQ19_02370</name>
</gene>
<feature type="compositionally biased region" description="Polar residues" evidence="7">
    <location>
        <begin position="124"/>
        <end position="133"/>
    </location>
</feature>
<dbReference type="InterPro" id="IPR037069">
    <property type="entry name" value="AcylCoA_DH/ox_N_sf"/>
</dbReference>
<keyword evidence="4 6" id="KW-0274">FAD</keyword>
<keyword evidence="3 6" id="KW-0285">Flavoprotein</keyword>
<proteinExistence type="inferred from homology"/>
<dbReference type="InterPro" id="IPR009100">
    <property type="entry name" value="AcylCoA_DH/oxidase_NM_dom_sf"/>
</dbReference>
<feature type="domain" description="Acyl-CoA dehydrogenase/oxidase N-terminal" evidence="10">
    <location>
        <begin position="16"/>
        <end position="93"/>
    </location>
</feature>
<feature type="domain" description="Acyl-CoA dehydrogenase/oxidase C-terminal" evidence="8">
    <location>
        <begin position="243"/>
        <end position="360"/>
    </location>
</feature>
<evidence type="ECO:0000256" key="2">
    <source>
        <dbReference type="ARBA" id="ARBA00009347"/>
    </source>
</evidence>
<feature type="domain" description="Acyl-CoA oxidase/dehydrogenase middle" evidence="9">
    <location>
        <begin position="124"/>
        <end position="216"/>
    </location>
</feature>
<dbReference type="CDD" id="cd00567">
    <property type="entry name" value="ACAD"/>
    <property type="match status" value="1"/>
</dbReference>
<dbReference type="InterPro" id="IPR013786">
    <property type="entry name" value="AcylCoA_DH/ox_N"/>
</dbReference>
<evidence type="ECO:0000259" key="8">
    <source>
        <dbReference type="Pfam" id="PF00441"/>
    </source>
</evidence>
<dbReference type="EC" id="1.-.-.-" evidence="11"/>
<organism evidence="11 12">
    <name type="scientific">Oceanobacillus locisalsi</name>
    <dbReference type="NCBI Taxonomy" id="546107"/>
    <lineage>
        <taxon>Bacteria</taxon>
        <taxon>Bacillati</taxon>
        <taxon>Bacillota</taxon>
        <taxon>Bacilli</taxon>
        <taxon>Bacillales</taxon>
        <taxon>Bacillaceae</taxon>
        <taxon>Oceanobacillus</taxon>
    </lineage>
</organism>
<comment type="similarity">
    <text evidence="2 6">Belongs to the acyl-CoA dehydrogenase family.</text>
</comment>
<feature type="region of interest" description="Disordered" evidence="7">
    <location>
        <begin position="124"/>
        <end position="143"/>
    </location>
</feature>
<dbReference type="InterPro" id="IPR046373">
    <property type="entry name" value="Acyl-CoA_Oxase/DH_mid-dom_sf"/>
</dbReference>
<dbReference type="RefSeq" id="WP_379590363.1">
    <property type="nucleotide sequence ID" value="NZ_JBHTKK010000002.1"/>
</dbReference>
<dbReference type="Gene3D" id="2.40.110.10">
    <property type="entry name" value="Butyryl-CoA Dehydrogenase, subunit A, domain 2"/>
    <property type="match status" value="1"/>
</dbReference>
<dbReference type="Gene3D" id="1.20.140.10">
    <property type="entry name" value="Butyryl-CoA Dehydrogenase, subunit A, domain 3"/>
    <property type="match status" value="1"/>
</dbReference>
<dbReference type="Proteomes" id="UP001597041">
    <property type="component" value="Unassembled WGS sequence"/>
</dbReference>
<keyword evidence="5 6" id="KW-0560">Oxidoreductase</keyword>
<comment type="cofactor">
    <cofactor evidence="1 6">
        <name>FAD</name>
        <dbReference type="ChEBI" id="CHEBI:57692"/>
    </cofactor>
</comment>
<sequence length="384" mass="42165">MSHLMELQTKEERIQLLSQTVEPFGERVRQLPDDAFPYENFKDLQKIGYPALTVPKEYGGAGITLDELLTYQQIIAQADGSTGLSIGWHMGFMKYLGESKPWKEDVYAKVAKDVVDNGALLNSAATEPATGSPTRGGKPETTAVKKDDGWIITGRKNFTTLSPILTYFVVSASIDGTDDVGNFLVKHDLDGVHVEETWDSIAMRGSGSHDLVLEAVHLEKEDLVEVTSNQKRKPAGWLLHVPACYLGIAQAAQKDAVAFATTYSPNSIKGTISELPNVKQKLGDLELLLLESDHFLHAVAAKWDSGDEETRSTMGPELGAVKLSVTNKAVQGVDFAMRVVGAQSLKLANNFERYYRDVRAGLHNPPMDDMTVMQLADKSIREQS</sequence>
<dbReference type="Pfam" id="PF02770">
    <property type="entry name" value="Acyl-CoA_dh_M"/>
    <property type="match status" value="1"/>
</dbReference>
<accession>A0ABW3NEQ7</accession>
<dbReference type="SUPFAM" id="SSF47203">
    <property type="entry name" value="Acyl-CoA dehydrogenase C-terminal domain-like"/>
    <property type="match status" value="1"/>
</dbReference>
<evidence type="ECO:0000259" key="10">
    <source>
        <dbReference type="Pfam" id="PF02771"/>
    </source>
</evidence>
<dbReference type="PIRSF" id="PIRSF016578">
    <property type="entry name" value="HsaA"/>
    <property type="match status" value="1"/>
</dbReference>
<evidence type="ECO:0000256" key="6">
    <source>
        <dbReference type="RuleBase" id="RU362125"/>
    </source>
</evidence>
<evidence type="ECO:0000256" key="3">
    <source>
        <dbReference type="ARBA" id="ARBA00022630"/>
    </source>
</evidence>
<dbReference type="Gene3D" id="1.10.540.10">
    <property type="entry name" value="Acyl-CoA dehydrogenase/oxidase, N-terminal domain"/>
    <property type="match status" value="1"/>
</dbReference>
<evidence type="ECO:0000256" key="1">
    <source>
        <dbReference type="ARBA" id="ARBA00001974"/>
    </source>
</evidence>
<dbReference type="PANTHER" id="PTHR43884">
    <property type="entry name" value="ACYL-COA DEHYDROGENASE"/>
    <property type="match status" value="1"/>
</dbReference>
<evidence type="ECO:0000256" key="7">
    <source>
        <dbReference type="SAM" id="MobiDB-lite"/>
    </source>
</evidence>
<evidence type="ECO:0000313" key="11">
    <source>
        <dbReference type="EMBL" id="MFD1064860.1"/>
    </source>
</evidence>
<dbReference type="InterPro" id="IPR009075">
    <property type="entry name" value="AcylCo_DH/oxidase_C"/>
</dbReference>
<evidence type="ECO:0000259" key="9">
    <source>
        <dbReference type="Pfam" id="PF02770"/>
    </source>
</evidence>
<dbReference type="SUPFAM" id="SSF56645">
    <property type="entry name" value="Acyl-CoA dehydrogenase NM domain-like"/>
    <property type="match status" value="1"/>
</dbReference>
<keyword evidence="12" id="KW-1185">Reference proteome</keyword>
<dbReference type="InterPro" id="IPR006091">
    <property type="entry name" value="Acyl-CoA_Oxase/DH_mid-dom"/>
</dbReference>
<comment type="caution">
    <text evidence="11">The sequence shown here is derived from an EMBL/GenBank/DDBJ whole genome shotgun (WGS) entry which is preliminary data.</text>
</comment>
<reference evidence="12" key="1">
    <citation type="journal article" date="2019" name="Int. J. Syst. Evol. Microbiol.">
        <title>The Global Catalogue of Microorganisms (GCM) 10K type strain sequencing project: providing services to taxonomists for standard genome sequencing and annotation.</title>
        <authorList>
            <consortium name="The Broad Institute Genomics Platform"/>
            <consortium name="The Broad Institute Genome Sequencing Center for Infectious Disease"/>
            <person name="Wu L."/>
            <person name="Ma J."/>
        </authorList>
    </citation>
    <scope>NUCLEOTIDE SEQUENCE [LARGE SCALE GENOMIC DNA]</scope>
    <source>
        <strain evidence="12">CCUG 56608</strain>
    </source>
</reference>
<dbReference type="InterPro" id="IPR036250">
    <property type="entry name" value="AcylCo_DH-like_C"/>
</dbReference>
<dbReference type="EMBL" id="JBHTKK010000002">
    <property type="protein sequence ID" value="MFD1064860.1"/>
    <property type="molecule type" value="Genomic_DNA"/>
</dbReference>